<protein>
    <submittedName>
        <fullName evidence="2">Uncharacterized protein</fullName>
    </submittedName>
</protein>
<dbReference type="AlphaFoldDB" id="A0A6B0REA1"/>
<feature type="region of interest" description="Disordered" evidence="1">
    <location>
        <begin position="9"/>
        <end position="45"/>
    </location>
</feature>
<evidence type="ECO:0000313" key="3">
    <source>
        <dbReference type="Proteomes" id="UP000322234"/>
    </source>
</evidence>
<dbReference type="EMBL" id="VBQZ03000032">
    <property type="protein sequence ID" value="MXQ86356.1"/>
    <property type="molecule type" value="Genomic_DNA"/>
</dbReference>
<proteinExistence type="predicted"/>
<keyword evidence="3" id="KW-1185">Reference proteome</keyword>
<dbReference type="Proteomes" id="UP000322234">
    <property type="component" value="Unassembled WGS sequence"/>
</dbReference>
<organism evidence="2 3">
    <name type="scientific">Bos mutus</name>
    <name type="common">wild yak</name>
    <dbReference type="NCBI Taxonomy" id="72004"/>
    <lineage>
        <taxon>Eukaryota</taxon>
        <taxon>Metazoa</taxon>
        <taxon>Chordata</taxon>
        <taxon>Craniata</taxon>
        <taxon>Vertebrata</taxon>
        <taxon>Euteleostomi</taxon>
        <taxon>Mammalia</taxon>
        <taxon>Eutheria</taxon>
        <taxon>Laurasiatheria</taxon>
        <taxon>Artiodactyla</taxon>
        <taxon>Ruminantia</taxon>
        <taxon>Pecora</taxon>
        <taxon>Bovidae</taxon>
        <taxon>Bovinae</taxon>
        <taxon>Bos</taxon>
    </lineage>
</organism>
<name>A0A6B0REA1_9CETA</name>
<evidence type="ECO:0000313" key="2">
    <source>
        <dbReference type="EMBL" id="MXQ86356.1"/>
    </source>
</evidence>
<gene>
    <name evidence="2" type="ORF">E5288_WYG003150</name>
</gene>
<sequence>MQGLVELLCGSPPNSPGPPAAGPVSAGARPSPDRGSGSGFVKPRNGMTVPVTGQGAAIEPFSVDPGPEISHSGFCLDGWYPFHLLEREAPYQPWGLPPALAPGGSSDESACLLPGLVRNVPYVLPKENLSHFFTFQTVGRELLVAPAHTSGNIPSTPSVFRNPTEVSEDKHFSASCQFTLGNNLNDYRGLCYFWLPLLIHKVPNACPPPQGVVDWGTSGMVGRPERHGERTHQAAASAVLHIPVTLSDGVTSVLCGISVLLPFAGHSGDCKESLVESERELGDEQGKLH</sequence>
<accession>A0A6B0REA1</accession>
<reference evidence="2" key="1">
    <citation type="submission" date="2019-10" db="EMBL/GenBank/DDBJ databases">
        <title>The sequence and de novo assembly of the wild yak genome.</title>
        <authorList>
            <person name="Liu Y."/>
        </authorList>
    </citation>
    <scope>NUCLEOTIDE SEQUENCE [LARGE SCALE GENOMIC DNA]</scope>
    <source>
        <strain evidence="2">WY2019</strain>
    </source>
</reference>
<evidence type="ECO:0000256" key="1">
    <source>
        <dbReference type="SAM" id="MobiDB-lite"/>
    </source>
</evidence>
<comment type="caution">
    <text evidence="2">The sequence shown here is derived from an EMBL/GenBank/DDBJ whole genome shotgun (WGS) entry which is preliminary data.</text>
</comment>